<dbReference type="Proteomes" id="UP001237642">
    <property type="component" value="Unassembled WGS sequence"/>
</dbReference>
<proteinExistence type="inferred from homology"/>
<keyword evidence="7" id="KW-0961">Cell wall biogenesis/degradation</keyword>
<dbReference type="EC" id="3.2.1.39" evidence="3"/>
<dbReference type="GO" id="GO:0052861">
    <property type="term" value="F:endo-1,3(4)-beta-glucanase activity"/>
    <property type="evidence" value="ECO:0007669"/>
    <property type="project" value="InterPro"/>
</dbReference>
<gene>
    <name evidence="11" type="ORF">POM88_038620</name>
</gene>
<dbReference type="InterPro" id="IPR040720">
    <property type="entry name" value="GH81_C"/>
</dbReference>
<evidence type="ECO:0000259" key="9">
    <source>
        <dbReference type="Pfam" id="PF03639"/>
    </source>
</evidence>
<protein>
    <recommendedName>
        <fullName evidence="3">glucan endo-1,3-beta-D-glucosidase</fullName>
        <ecNumber evidence="3">3.2.1.39</ecNumber>
    </recommendedName>
</protein>
<keyword evidence="4" id="KW-0378">Hydrolase</keyword>
<feature type="domain" description="Glycosyl hydrolase family 81 N-terminal" evidence="9">
    <location>
        <begin position="37"/>
        <end position="303"/>
    </location>
</feature>
<evidence type="ECO:0000256" key="4">
    <source>
        <dbReference type="ARBA" id="ARBA00022801"/>
    </source>
</evidence>
<dbReference type="PANTHER" id="PTHR31983:SF0">
    <property type="entry name" value="GLUCAN ENDO-1,3-BETA-D-GLUCOSIDASE 2"/>
    <property type="match status" value="1"/>
</dbReference>
<evidence type="ECO:0000313" key="11">
    <source>
        <dbReference type="EMBL" id="KAK1363059.1"/>
    </source>
</evidence>
<dbReference type="InterPro" id="IPR040451">
    <property type="entry name" value="GH81_N"/>
</dbReference>
<dbReference type="Pfam" id="PF17652">
    <property type="entry name" value="Glyco_hydro81C"/>
    <property type="match status" value="1"/>
</dbReference>
<sequence>MSLPLHHHITPPQPFLFPTVNSTVLPDPSTYFSPKPLKNPLPTNSFFQNFVLKNGDQHEYIHPYIIKSSLSTLSICYPSLFSNSSFFHQVFILDLTISILNNSHPKSTHLVSSYNDLSVTLDLPSSNLRFFLVRGSPFVTFQVLDKVEIFISTVHAILDFYANSVNTKYTIKLGNNQTWVLYADSPIKLSHSDSKIISSAFSGVIRIAVLSNSESEKVLDRFSSCYPVSGKGSLNESFSMRYEWERNGSGDLLMLAHPLHVKLLKKSRKVAVLEDFKYKSVDGDLVGVVGSSWVLKTEPVSVTWHSIKGVKEESVCEIRNALSKDVKALDSDKMGTNSSYFYGKLVARAARFALIAEEVCYPEVIPAIKKFLKDTIEPWLDGTFTGNGFLYDGKWGGIVTKQGSTDTAADFGFGIYNDHHFHLGYYLYGIAVLAKIDPAWGRKYKPQAYTLIADFMNLGKKENSKYPRLRCFDLWKLHSWAAGLTEFTDGRNQESTSEAVNGYYAAALMGLAYGDAHLVSIGSTILSMEIQSAQTWWHVRQGDNLYPKEFTRENRVVGILWANKRDSGLWFAPPEWKECRLGIQLLPLLPISEVLFSDVKFARELVEWTLPALAREGVGEGWKGFLYALQGIYDKDSALKKIKKLKGYDDGNSLTNLLWWIYSRGGADEGSHGNLCLYNHYCH</sequence>
<feature type="domain" description="Glycosyl hydrolase family 81 C-terminal" evidence="10">
    <location>
        <begin position="310"/>
        <end position="661"/>
    </location>
</feature>
<comment type="catalytic activity">
    <reaction evidence="1">
        <text>Hydrolysis of (1-&gt;3)-beta-D-glucosidic linkages in (1-&gt;3)-beta-D-glucans.</text>
        <dbReference type="EC" id="3.2.1.39"/>
    </reaction>
</comment>
<dbReference type="GO" id="GO:0000272">
    <property type="term" value="P:polysaccharide catabolic process"/>
    <property type="evidence" value="ECO:0007669"/>
    <property type="project" value="UniProtKB-KW"/>
</dbReference>
<evidence type="ECO:0000256" key="5">
    <source>
        <dbReference type="ARBA" id="ARBA00023277"/>
    </source>
</evidence>
<keyword evidence="5" id="KW-0119">Carbohydrate metabolism</keyword>
<evidence type="ECO:0000256" key="8">
    <source>
        <dbReference type="ARBA" id="ARBA00023326"/>
    </source>
</evidence>
<evidence type="ECO:0000256" key="6">
    <source>
        <dbReference type="ARBA" id="ARBA00023295"/>
    </source>
</evidence>
<evidence type="ECO:0000256" key="1">
    <source>
        <dbReference type="ARBA" id="ARBA00000382"/>
    </source>
</evidence>
<dbReference type="Pfam" id="PF03639">
    <property type="entry name" value="Glyco_hydro_81"/>
    <property type="match status" value="1"/>
</dbReference>
<evidence type="ECO:0000256" key="7">
    <source>
        <dbReference type="ARBA" id="ARBA00023316"/>
    </source>
</evidence>
<keyword evidence="12" id="KW-1185">Reference proteome</keyword>
<dbReference type="GO" id="GO:0071555">
    <property type="term" value="P:cell wall organization"/>
    <property type="evidence" value="ECO:0007669"/>
    <property type="project" value="UniProtKB-KW"/>
</dbReference>
<dbReference type="EMBL" id="JAUIZM010000009">
    <property type="protein sequence ID" value="KAK1363059.1"/>
    <property type="molecule type" value="Genomic_DNA"/>
</dbReference>
<comment type="similarity">
    <text evidence="2">Belongs to the glycosyl hydrolase 81 family.</text>
</comment>
<dbReference type="PROSITE" id="PS52008">
    <property type="entry name" value="GH81"/>
    <property type="match status" value="1"/>
</dbReference>
<dbReference type="Gene3D" id="2.70.98.30">
    <property type="entry name" value="Golgi alpha-mannosidase II, domain 4"/>
    <property type="match status" value="1"/>
</dbReference>
<comment type="caution">
    <text evidence="11">The sequence shown here is derived from an EMBL/GenBank/DDBJ whole genome shotgun (WGS) entry which is preliminary data.</text>
</comment>
<organism evidence="11 12">
    <name type="scientific">Heracleum sosnowskyi</name>
    <dbReference type="NCBI Taxonomy" id="360622"/>
    <lineage>
        <taxon>Eukaryota</taxon>
        <taxon>Viridiplantae</taxon>
        <taxon>Streptophyta</taxon>
        <taxon>Embryophyta</taxon>
        <taxon>Tracheophyta</taxon>
        <taxon>Spermatophyta</taxon>
        <taxon>Magnoliopsida</taxon>
        <taxon>eudicotyledons</taxon>
        <taxon>Gunneridae</taxon>
        <taxon>Pentapetalae</taxon>
        <taxon>asterids</taxon>
        <taxon>campanulids</taxon>
        <taxon>Apiales</taxon>
        <taxon>Apiaceae</taxon>
        <taxon>Apioideae</taxon>
        <taxon>apioid superclade</taxon>
        <taxon>Tordylieae</taxon>
        <taxon>Tordyliinae</taxon>
        <taxon>Heracleum</taxon>
    </lineage>
</organism>
<name>A0AAD8HB08_9APIA</name>
<accession>A0AAD8HB08</accession>
<dbReference type="AlphaFoldDB" id="A0AAD8HB08"/>
<keyword evidence="6" id="KW-0326">Glycosidase</keyword>
<evidence type="ECO:0000256" key="2">
    <source>
        <dbReference type="ARBA" id="ARBA00010730"/>
    </source>
</evidence>
<reference evidence="11" key="2">
    <citation type="submission" date="2023-05" db="EMBL/GenBank/DDBJ databases">
        <authorList>
            <person name="Schelkunov M.I."/>
        </authorList>
    </citation>
    <scope>NUCLEOTIDE SEQUENCE</scope>
    <source>
        <strain evidence="11">Hsosn_3</strain>
        <tissue evidence="11">Leaf</tissue>
    </source>
</reference>
<dbReference type="GO" id="GO:0042973">
    <property type="term" value="F:glucan endo-1,3-beta-D-glucosidase activity"/>
    <property type="evidence" value="ECO:0007669"/>
    <property type="project" value="UniProtKB-EC"/>
</dbReference>
<dbReference type="PANTHER" id="PTHR31983">
    <property type="entry name" value="ENDO-1,3(4)-BETA-GLUCANASE 1"/>
    <property type="match status" value="1"/>
</dbReference>
<keyword evidence="8" id="KW-0624">Polysaccharide degradation</keyword>
<reference evidence="11" key="1">
    <citation type="submission" date="2023-02" db="EMBL/GenBank/DDBJ databases">
        <title>Genome of toxic invasive species Heracleum sosnowskyi carries increased number of genes despite the absence of recent whole-genome duplications.</title>
        <authorList>
            <person name="Schelkunov M."/>
            <person name="Shtratnikova V."/>
            <person name="Makarenko M."/>
            <person name="Klepikova A."/>
            <person name="Omelchenko D."/>
            <person name="Novikova G."/>
            <person name="Obukhova E."/>
            <person name="Bogdanov V."/>
            <person name="Penin A."/>
            <person name="Logacheva M."/>
        </authorList>
    </citation>
    <scope>NUCLEOTIDE SEQUENCE</scope>
    <source>
        <strain evidence="11">Hsosn_3</strain>
        <tissue evidence="11">Leaf</tissue>
    </source>
</reference>
<evidence type="ECO:0000313" key="12">
    <source>
        <dbReference type="Proteomes" id="UP001237642"/>
    </source>
</evidence>
<evidence type="ECO:0000259" key="10">
    <source>
        <dbReference type="Pfam" id="PF17652"/>
    </source>
</evidence>
<dbReference type="InterPro" id="IPR005200">
    <property type="entry name" value="Endo-beta-glucanase"/>
</dbReference>
<evidence type="ECO:0000256" key="3">
    <source>
        <dbReference type="ARBA" id="ARBA00012780"/>
    </source>
</evidence>